<dbReference type="PROSITE" id="PS51464">
    <property type="entry name" value="SIS"/>
    <property type="match status" value="1"/>
</dbReference>
<evidence type="ECO:0000259" key="1">
    <source>
        <dbReference type="PROSITE" id="PS51464"/>
    </source>
</evidence>
<feature type="domain" description="SIS" evidence="1">
    <location>
        <begin position="33"/>
        <end position="166"/>
    </location>
</feature>
<dbReference type="EMBL" id="JBHSPA010000112">
    <property type="protein sequence ID" value="MFC5834533.1"/>
    <property type="molecule type" value="Genomic_DNA"/>
</dbReference>
<keyword evidence="2" id="KW-0413">Isomerase</keyword>
<name>A0ABW1DBI7_9ACTN</name>
<sequence length="166" mass="17574">MAEALDQARAGRDAAGTALVAETRAVVAAAGAMSARFRSGGRLLAFGRNGGAADAAHVAVEFTHPVIVGKRALPALSLGEDPSTLPILGRPRDIVLGIRPAPDDLAVAREHGMLTVALTMGRRRPEADHVLPALSEDPLIAREIHVTMYHLLWELVHLFLEGETEA</sequence>
<dbReference type="RefSeq" id="WP_379523945.1">
    <property type="nucleotide sequence ID" value="NZ_JBHSPA010000112.1"/>
</dbReference>
<proteinExistence type="predicted"/>
<dbReference type="InterPro" id="IPR046348">
    <property type="entry name" value="SIS_dom_sf"/>
</dbReference>
<dbReference type="Gene3D" id="3.40.50.10490">
    <property type="entry name" value="Glucose-6-phosphate isomerase like protein, domain 1"/>
    <property type="match status" value="2"/>
</dbReference>
<dbReference type="SUPFAM" id="SSF53697">
    <property type="entry name" value="SIS domain"/>
    <property type="match status" value="1"/>
</dbReference>
<dbReference type="Proteomes" id="UP001596058">
    <property type="component" value="Unassembled WGS sequence"/>
</dbReference>
<gene>
    <name evidence="2" type="ORF">ACFPZ3_62730</name>
</gene>
<dbReference type="GO" id="GO:0016853">
    <property type="term" value="F:isomerase activity"/>
    <property type="evidence" value="ECO:0007669"/>
    <property type="project" value="UniProtKB-KW"/>
</dbReference>
<accession>A0ABW1DBI7</accession>
<dbReference type="InterPro" id="IPR001347">
    <property type="entry name" value="SIS_dom"/>
</dbReference>
<comment type="caution">
    <text evidence="2">The sequence shown here is derived from an EMBL/GenBank/DDBJ whole genome shotgun (WGS) entry which is preliminary data.</text>
</comment>
<evidence type="ECO:0000313" key="3">
    <source>
        <dbReference type="Proteomes" id="UP001596058"/>
    </source>
</evidence>
<organism evidence="2 3">
    <name type="scientific">Nonomuraea insulae</name>
    <dbReference type="NCBI Taxonomy" id="1616787"/>
    <lineage>
        <taxon>Bacteria</taxon>
        <taxon>Bacillati</taxon>
        <taxon>Actinomycetota</taxon>
        <taxon>Actinomycetes</taxon>
        <taxon>Streptosporangiales</taxon>
        <taxon>Streptosporangiaceae</taxon>
        <taxon>Nonomuraea</taxon>
    </lineage>
</organism>
<evidence type="ECO:0000313" key="2">
    <source>
        <dbReference type="EMBL" id="MFC5834533.1"/>
    </source>
</evidence>
<keyword evidence="3" id="KW-1185">Reference proteome</keyword>
<protein>
    <submittedName>
        <fullName evidence="2">Phosphoheptose isomerase</fullName>
    </submittedName>
</protein>
<reference evidence="3" key="1">
    <citation type="journal article" date="2019" name="Int. J. Syst. Evol. Microbiol.">
        <title>The Global Catalogue of Microorganisms (GCM) 10K type strain sequencing project: providing services to taxonomists for standard genome sequencing and annotation.</title>
        <authorList>
            <consortium name="The Broad Institute Genomics Platform"/>
            <consortium name="The Broad Institute Genome Sequencing Center for Infectious Disease"/>
            <person name="Wu L."/>
            <person name="Ma J."/>
        </authorList>
    </citation>
    <scope>NUCLEOTIDE SEQUENCE [LARGE SCALE GENOMIC DNA]</scope>
    <source>
        <strain evidence="3">CCUG 53903</strain>
    </source>
</reference>